<proteinExistence type="predicted"/>
<dbReference type="Gene3D" id="1.10.1200.10">
    <property type="entry name" value="ACP-like"/>
    <property type="match status" value="1"/>
</dbReference>
<protein>
    <submittedName>
        <fullName evidence="3">Plastid acyl carrier protein</fullName>
    </submittedName>
</protein>
<evidence type="ECO:0000259" key="2">
    <source>
        <dbReference type="PROSITE" id="PS50075"/>
    </source>
</evidence>
<dbReference type="InterPro" id="IPR036736">
    <property type="entry name" value="ACP-like_sf"/>
</dbReference>
<keyword evidence="1" id="KW-0732">Signal</keyword>
<dbReference type="AlphaFoldDB" id="A0A451FLE8"/>
<feature type="chain" id="PRO_5019022756" evidence="1">
    <location>
        <begin position="21"/>
        <end position="129"/>
    </location>
</feature>
<dbReference type="InterPro" id="IPR009081">
    <property type="entry name" value="PP-bd_ACP"/>
</dbReference>
<evidence type="ECO:0000313" key="3">
    <source>
        <dbReference type="EMBL" id="QAA11188.1"/>
    </source>
</evidence>
<sequence length="129" mass="14032">MARLSLVLFTAVAALSGAFGFLMPIAPKASMACRSPVARFLVVMNADFSKSVRDIIISNSGDDPEVAEYLSSHADEKADFTELGFDSLDLAEFSMALQSEFDLPDLDEEALAQFKTVKDVVDYVEKVKA</sequence>
<organism evidence="3">
    <name type="scientific">Characiopsis acuta</name>
    <dbReference type="NCBI Taxonomy" id="2040456"/>
    <lineage>
        <taxon>Eukaryota</taxon>
        <taxon>Sar</taxon>
        <taxon>Stramenopiles</taxon>
        <taxon>Ochrophyta</taxon>
        <taxon>Eustigmatophyceae</taxon>
        <taxon>Eustigmatales</taxon>
        <taxon>Chlorobotryaceae</taxon>
        <taxon>Characiopsis</taxon>
    </lineage>
</organism>
<dbReference type="EMBL" id="MK281416">
    <property type="protein sequence ID" value="QAA11188.1"/>
    <property type="molecule type" value="Genomic_DNA"/>
</dbReference>
<feature type="domain" description="Carrier" evidence="2">
    <location>
        <begin position="46"/>
        <end position="128"/>
    </location>
</feature>
<name>A0A451FLE8_9STRA</name>
<evidence type="ECO:0000256" key="1">
    <source>
        <dbReference type="SAM" id="SignalP"/>
    </source>
</evidence>
<dbReference type="Pfam" id="PF00550">
    <property type="entry name" value="PP-binding"/>
    <property type="match status" value="1"/>
</dbReference>
<feature type="signal peptide" evidence="1">
    <location>
        <begin position="1"/>
        <end position="20"/>
    </location>
</feature>
<accession>A0A451FLE8</accession>
<dbReference type="SUPFAM" id="SSF47336">
    <property type="entry name" value="ACP-like"/>
    <property type="match status" value="1"/>
</dbReference>
<reference evidence="3" key="1">
    <citation type="journal article" date="2019" name="Genome Biol. Evol.">
        <title>Plastid Genomes and Proteins Illuminate the Evolution of Eustigmatophyte Algae and Their Bacterial Endosymbionts.</title>
        <authorList>
            <person name="Sevcikova T."/>
            <person name="Yurchenko T."/>
            <person name="Fawley K.P."/>
            <person name="Amaral R."/>
            <person name="Strnad H."/>
            <person name="Santos L.M."/>
            <person name="Fawley M.W."/>
            <person name="Elias M."/>
        </authorList>
    </citation>
    <scope>NUCLEOTIDE SEQUENCE</scope>
    <source>
        <strain evidence="3">ACOI 456</strain>
    </source>
</reference>
<dbReference type="PROSITE" id="PS50075">
    <property type="entry name" value="CARRIER"/>
    <property type="match status" value="1"/>
</dbReference>